<dbReference type="PRINTS" id="PR00037">
    <property type="entry name" value="HTHLACR"/>
</dbReference>
<dbReference type="InterPro" id="IPR001034">
    <property type="entry name" value="DeoR_HTH"/>
</dbReference>
<evidence type="ECO:0000313" key="6">
    <source>
        <dbReference type="Proteomes" id="UP000679179"/>
    </source>
</evidence>
<comment type="caution">
    <text evidence="5">The sequence shown here is derived from an EMBL/GenBank/DDBJ whole genome shotgun (WGS) entry which is preliminary data.</text>
</comment>
<dbReference type="InterPro" id="IPR036388">
    <property type="entry name" value="WH-like_DNA-bd_sf"/>
</dbReference>
<proteinExistence type="predicted"/>
<dbReference type="InterPro" id="IPR037171">
    <property type="entry name" value="NagB/RpiA_transferase-like"/>
</dbReference>
<dbReference type="Proteomes" id="UP000679179">
    <property type="component" value="Unassembled WGS sequence"/>
</dbReference>
<dbReference type="PANTHER" id="PTHR30363:SF44">
    <property type="entry name" value="AGA OPERON TRANSCRIPTIONAL REPRESSOR-RELATED"/>
    <property type="match status" value="1"/>
</dbReference>
<keyword evidence="6" id="KW-1185">Reference proteome</keyword>
<dbReference type="InterPro" id="IPR050313">
    <property type="entry name" value="Carb_Metab_HTH_regulators"/>
</dbReference>
<dbReference type="InterPro" id="IPR036390">
    <property type="entry name" value="WH_DNA-bd_sf"/>
</dbReference>
<dbReference type="SUPFAM" id="SSF46785">
    <property type="entry name" value="Winged helix' DNA-binding domain"/>
    <property type="match status" value="1"/>
</dbReference>
<dbReference type="PANTHER" id="PTHR30363">
    <property type="entry name" value="HTH-TYPE TRANSCRIPTIONAL REGULATOR SRLR-RELATED"/>
    <property type="match status" value="1"/>
</dbReference>
<dbReference type="Gene3D" id="1.10.10.10">
    <property type="entry name" value="Winged helix-like DNA-binding domain superfamily/Winged helix DNA-binding domain"/>
    <property type="match status" value="1"/>
</dbReference>
<dbReference type="InterPro" id="IPR014036">
    <property type="entry name" value="DeoR-like_C"/>
</dbReference>
<dbReference type="PROSITE" id="PS51000">
    <property type="entry name" value="HTH_DEOR_2"/>
    <property type="match status" value="1"/>
</dbReference>
<evidence type="ECO:0000256" key="3">
    <source>
        <dbReference type="ARBA" id="ARBA00023163"/>
    </source>
</evidence>
<reference evidence="5" key="1">
    <citation type="submission" date="2021-03" db="EMBL/GenBank/DDBJ databases">
        <title>Taxonomic study of Clostridium polyendosporum from meadow-gley soil under rice.</title>
        <authorList>
            <person name="Kobayashi H."/>
            <person name="Tanizawa Y."/>
            <person name="Yagura M."/>
        </authorList>
    </citation>
    <scope>NUCLEOTIDE SEQUENCE</scope>
    <source>
        <strain evidence="5">JCM 30710</strain>
    </source>
</reference>
<dbReference type="Pfam" id="PF00455">
    <property type="entry name" value="DeoRC"/>
    <property type="match status" value="1"/>
</dbReference>
<sequence length="253" mass="28138">MFAEERYSIIIQMLNERSSIKVSEISAILNVSESTVRRDLQEMEDMNLLMRTHGGAVTVKSRTNFEPSFLDKKDEMMEQKVSIAEVASNMIEDGDTIILDSGTTTLEIAKRIKGKNITVLTNSIDIAAELFQKDNIETIVTGGKLRSNTRAMVGHIAESVFRDFRVDKVFLGANGISIQDGITTPNDVEAQTKRTMVKYANKVIVVADSSKFENVCFSIICSLKDVNTIVTSKDLPEESINKYSNLGIRIITT</sequence>
<dbReference type="Pfam" id="PF08220">
    <property type="entry name" value="HTH_DeoR"/>
    <property type="match status" value="1"/>
</dbReference>
<evidence type="ECO:0000313" key="5">
    <source>
        <dbReference type="EMBL" id="GIM30655.1"/>
    </source>
</evidence>
<dbReference type="GO" id="GO:0003677">
    <property type="term" value="F:DNA binding"/>
    <property type="evidence" value="ECO:0007669"/>
    <property type="project" value="UniProtKB-KW"/>
</dbReference>
<accession>A0A919S3N2</accession>
<evidence type="ECO:0000256" key="1">
    <source>
        <dbReference type="ARBA" id="ARBA00023015"/>
    </source>
</evidence>
<dbReference type="RefSeq" id="WP_212905324.1">
    <property type="nucleotide sequence ID" value="NZ_BOPZ01000049.1"/>
</dbReference>
<dbReference type="SUPFAM" id="SSF100950">
    <property type="entry name" value="NagB/RpiA/CoA transferase-like"/>
    <property type="match status" value="1"/>
</dbReference>
<keyword evidence="2" id="KW-0238">DNA-binding</keyword>
<dbReference type="Gene3D" id="3.40.50.1360">
    <property type="match status" value="1"/>
</dbReference>
<name>A0A919S3N2_9CLOT</name>
<dbReference type="InterPro" id="IPR018356">
    <property type="entry name" value="Tscrpt_reg_HTH_DeoR_CS"/>
</dbReference>
<dbReference type="EMBL" id="BOPZ01000049">
    <property type="protein sequence ID" value="GIM30655.1"/>
    <property type="molecule type" value="Genomic_DNA"/>
</dbReference>
<dbReference type="AlphaFoldDB" id="A0A919S3N2"/>
<keyword evidence="1" id="KW-0805">Transcription regulation</keyword>
<protein>
    <submittedName>
        <fullName evidence="5">DeoR family transcriptional regulator</fullName>
    </submittedName>
</protein>
<organism evidence="5 6">
    <name type="scientific">Clostridium polyendosporum</name>
    <dbReference type="NCBI Taxonomy" id="69208"/>
    <lineage>
        <taxon>Bacteria</taxon>
        <taxon>Bacillati</taxon>
        <taxon>Bacillota</taxon>
        <taxon>Clostridia</taxon>
        <taxon>Eubacteriales</taxon>
        <taxon>Clostridiaceae</taxon>
        <taxon>Clostridium</taxon>
    </lineage>
</organism>
<dbReference type="GO" id="GO:0003700">
    <property type="term" value="F:DNA-binding transcription factor activity"/>
    <property type="evidence" value="ECO:0007669"/>
    <property type="project" value="InterPro"/>
</dbReference>
<gene>
    <name evidence="5" type="ORF">CPJCM30710_33210</name>
</gene>
<dbReference type="SMART" id="SM01134">
    <property type="entry name" value="DeoRC"/>
    <property type="match status" value="1"/>
</dbReference>
<keyword evidence="3" id="KW-0804">Transcription</keyword>
<evidence type="ECO:0000256" key="2">
    <source>
        <dbReference type="ARBA" id="ARBA00023125"/>
    </source>
</evidence>
<evidence type="ECO:0000259" key="4">
    <source>
        <dbReference type="PROSITE" id="PS51000"/>
    </source>
</evidence>
<dbReference type="SMART" id="SM00420">
    <property type="entry name" value="HTH_DEOR"/>
    <property type="match status" value="1"/>
</dbReference>
<feature type="domain" description="HTH deoR-type" evidence="4">
    <location>
        <begin position="3"/>
        <end position="58"/>
    </location>
</feature>
<dbReference type="PROSITE" id="PS00894">
    <property type="entry name" value="HTH_DEOR_1"/>
    <property type="match status" value="1"/>
</dbReference>